<evidence type="ECO:0000259" key="3">
    <source>
        <dbReference type="Pfam" id="PF00171"/>
    </source>
</evidence>
<dbReference type="InterPro" id="IPR016163">
    <property type="entry name" value="Ald_DH_C"/>
</dbReference>
<evidence type="ECO:0000313" key="5">
    <source>
        <dbReference type="Proteomes" id="UP000001192"/>
    </source>
</evidence>
<dbReference type="Gene3D" id="3.40.309.10">
    <property type="entry name" value="Aldehyde Dehydrogenase, Chain A, domain 2"/>
    <property type="match status" value="1"/>
</dbReference>
<dbReference type="InterPro" id="IPR016161">
    <property type="entry name" value="Ald_DH/histidinol_DH"/>
</dbReference>
<dbReference type="RefSeq" id="WP_012404111.1">
    <property type="nucleotide sequence ID" value="NC_010623.1"/>
</dbReference>
<dbReference type="Gene3D" id="3.40.605.10">
    <property type="entry name" value="Aldehyde Dehydrogenase, Chain A, domain 1"/>
    <property type="match status" value="1"/>
</dbReference>
<dbReference type="Pfam" id="PF00171">
    <property type="entry name" value="Aldedh"/>
    <property type="match status" value="1"/>
</dbReference>
<dbReference type="Proteomes" id="UP000001192">
    <property type="component" value="Chromosome 2"/>
</dbReference>
<reference evidence="5" key="1">
    <citation type="journal article" date="2014" name="Stand. Genomic Sci.">
        <title>Complete genome sequence of Burkholderia phymatum STM815(T), a broad host range and efficient nitrogen-fixing symbiont of Mimosa species.</title>
        <authorList>
            <person name="Moulin L."/>
            <person name="Klonowska A."/>
            <person name="Caroline B."/>
            <person name="Booth K."/>
            <person name="Vriezen J.A."/>
            <person name="Melkonian R."/>
            <person name="James E.K."/>
            <person name="Young J.P."/>
            <person name="Bena G."/>
            <person name="Hauser L."/>
            <person name="Land M."/>
            <person name="Kyrpides N."/>
            <person name="Bruce D."/>
            <person name="Chain P."/>
            <person name="Copeland A."/>
            <person name="Pitluck S."/>
            <person name="Woyke T."/>
            <person name="Lizotte-Waniewski M."/>
            <person name="Bristow J."/>
            <person name="Riley M."/>
        </authorList>
    </citation>
    <scope>NUCLEOTIDE SEQUENCE [LARGE SCALE GENOMIC DNA]</scope>
    <source>
        <strain evidence="5">DSM 17167 / CIP 108236 / LMG 21445 / STM815</strain>
    </source>
</reference>
<dbReference type="HOGENOM" id="CLU_005391_0_2_4"/>
<keyword evidence="5" id="KW-1185">Reference proteome</keyword>
<name>B2JSC2_PARP8</name>
<dbReference type="OrthoDB" id="6187633at2"/>
<protein>
    <submittedName>
        <fullName evidence="4">Aldehyde Dehydrogenase</fullName>
    </submittedName>
</protein>
<feature type="domain" description="Aldehyde dehydrogenase" evidence="3">
    <location>
        <begin position="13"/>
        <end position="470"/>
    </location>
</feature>
<dbReference type="STRING" id="391038.Bphy_4836"/>
<dbReference type="CDD" id="cd07138">
    <property type="entry name" value="ALDH_CddD_SSP0762"/>
    <property type="match status" value="1"/>
</dbReference>
<dbReference type="KEGG" id="bph:Bphy_4836"/>
<dbReference type="EMBL" id="CP001044">
    <property type="protein sequence ID" value="ACC73942.1"/>
    <property type="molecule type" value="Genomic_DNA"/>
</dbReference>
<keyword evidence="2" id="KW-0560">Oxidoreductase</keyword>
<evidence type="ECO:0000256" key="2">
    <source>
        <dbReference type="ARBA" id="ARBA00023002"/>
    </source>
</evidence>
<dbReference type="FunFam" id="3.40.309.10:FF:000012">
    <property type="entry name" value="Betaine aldehyde dehydrogenase"/>
    <property type="match status" value="1"/>
</dbReference>
<dbReference type="PANTHER" id="PTHR42804:SF1">
    <property type="entry name" value="ALDEHYDE DEHYDROGENASE-RELATED"/>
    <property type="match status" value="1"/>
</dbReference>
<accession>B2JSC2</accession>
<gene>
    <name evidence="4" type="ordered locus">Bphy_4836</name>
</gene>
<evidence type="ECO:0000256" key="1">
    <source>
        <dbReference type="ARBA" id="ARBA00009986"/>
    </source>
</evidence>
<organism evidence="4 5">
    <name type="scientific">Paraburkholderia phymatum (strain DSM 17167 / CIP 108236 / LMG 21445 / STM815)</name>
    <name type="common">Burkholderia phymatum</name>
    <dbReference type="NCBI Taxonomy" id="391038"/>
    <lineage>
        <taxon>Bacteria</taxon>
        <taxon>Pseudomonadati</taxon>
        <taxon>Pseudomonadota</taxon>
        <taxon>Betaproteobacteria</taxon>
        <taxon>Burkholderiales</taxon>
        <taxon>Burkholderiaceae</taxon>
        <taxon>Paraburkholderia</taxon>
    </lineage>
</organism>
<dbReference type="InterPro" id="IPR016162">
    <property type="entry name" value="Ald_DH_N"/>
</dbReference>
<dbReference type="AlphaFoldDB" id="B2JSC2"/>
<dbReference type="InterPro" id="IPR015590">
    <property type="entry name" value="Aldehyde_DH_dom"/>
</dbReference>
<proteinExistence type="inferred from homology"/>
<comment type="similarity">
    <text evidence="1">Belongs to the aldehyde dehydrogenase family.</text>
</comment>
<sequence>MNKFLKFYIGGQWVDPVEPRTHVVINPATEEPAAEISMGTAADVDRAVRAAREAFPSYSKVSTVEKLQFFKRVLEILKRRQGEIASTISLEMGCPITFANEAQVPMCVSHVEAIIDVLGNFEFEEKVGKTLVVREPIGVVGLITPWNWPLNQIVCKVLYALAAGCTIVLKPSEVAPLDATIFAEILEEAGLPAGVFNLVNGDGATVGEAISRHPDIDMVSFTGSTRAGVLIAKAAADTVKRVTQELGGKSANIILDDVDLESAIRSGVAWCFANSGQSCDAPTRMFVSRTQYEAAISIAADEASKHILGDPSDPKTVLGPVANRTQYEKIQRIIASGVTEGARLVTGGPGRPQGLDRGFYIKPTIFADVTPDMEIAREEIFGPVLTILPYDSEEEAIDLANATEYGLAGFVSAKDIDRARDVARKLRVGTVFVNSPDFDVRAPFGGYKRSGNGREGGVHGLAEYLEIKAIIGHG</sequence>
<dbReference type="GO" id="GO:0016620">
    <property type="term" value="F:oxidoreductase activity, acting on the aldehyde or oxo group of donors, NAD or NADP as acceptor"/>
    <property type="evidence" value="ECO:0007669"/>
    <property type="project" value="InterPro"/>
</dbReference>
<evidence type="ECO:0000313" key="4">
    <source>
        <dbReference type="EMBL" id="ACC73942.1"/>
    </source>
</evidence>
<dbReference type="SUPFAM" id="SSF53720">
    <property type="entry name" value="ALDH-like"/>
    <property type="match status" value="1"/>
</dbReference>
<dbReference type="eggNOG" id="COG1012">
    <property type="taxonomic scope" value="Bacteria"/>
</dbReference>
<dbReference type="FunFam" id="3.40.605.10:FF:000007">
    <property type="entry name" value="NAD/NADP-dependent betaine aldehyde dehydrogenase"/>
    <property type="match status" value="1"/>
</dbReference>
<dbReference type="PANTHER" id="PTHR42804">
    <property type="entry name" value="ALDEHYDE DEHYDROGENASE"/>
    <property type="match status" value="1"/>
</dbReference>